<organism evidence="2 3">
    <name type="scientific">Chara braunii</name>
    <name type="common">Braun's stonewort</name>
    <dbReference type="NCBI Taxonomy" id="69332"/>
    <lineage>
        <taxon>Eukaryota</taxon>
        <taxon>Viridiplantae</taxon>
        <taxon>Streptophyta</taxon>
        <taxon>Charophyceae</taxon>
        <taxon>Charales</taxon>
        <taxon>Characeae</taxon>
        <taxon>Chara</taxon>
    </lineage>
</organism>
<evidence type="ECO:0000256" key="1">
    <source>
        <dbReference type="SAM" id="MobiDB-lite"/>
    </source>
</evidence>
<gene>
    <name evidence="2" type="ORF">CBR_g40485</name>
</gene>
<reference evidence="2 3" key="1">
    <citation type="journal article" date="2018" name="Cell">
        <title>The Chara Genome: Secondary Complexity and Implications for Plant Terrestrialization.</title>
        <authorList>
            <person name="Nishiyama T."/>
            <person name="Sakayama H."/>
            <person name="Vries J.D."/>
            <person name="Buschmann H."/>
            <person name="Saint-Marcoux D."/>
            <person name="Ullrich K.K."/>
            <person name="Haas F.B."/>
            <person name="Vanderstraeten L."/>
            <person name="Becker D."/>
            <person name="Lang D."/>
            <person name="Vosolsobe S."/>
            <person name="Rombauts S."/>
            <person name="Wilhelmsson P.K.I."/>
            <person name="Janitza P."/>
            <person name="Kern R."/>
            <person name="Heyl A."/>
            <person name="Rumpler F."/>
            <person name="Villalobos L.I.A.C."/>
            <person name="Clay J.M."/>
            <person name="Skokan R."/>
            <person name="Toyoda A."/>
            <person name="Suzuki Y."/>
            <person name="Kagoshima H."/>
            <person name="Schijlen E."/>
            <person name="Tajeshwar N."/>
            <person name="Catarino B."/>
            <person name="Hetherington A.J."/>
            <person name="Saltykova A."/>
            <person name="Bonnot C."/>
            <person name="Breuninger H."/>
            <person name="Symeonidi A."/>
            <person name="Radhakrishnan G.V."/>
            <person name="Van Nieuwerburgh F."/>
            <person name="Deforce D."/>
            <person name="Chang C."/>
            <person name="Karol K.G."/>
            <person name="Hedrich R."/>
            <person name="Ulvskov P."/>
            <person name="Glockner G."/>
            <person name="Delwiche C.F."/>
            <person name="Petrasek J."/>
            <person name="Van de Peer Y."/>
            <person name="Friml J."/>
            <person name="Beilby M."/>
            <person name="Dolan L."/>
            <person name="Kohara Y."/>
            <person name="Sugano S."/>
            <person name="Fujiyama A."/>
            <person name="Delaux P.-M."/>
            <person name="Quint M."/>
            <person name="TheiBen G."/>
            <person name="Hagemann M."/>
            <person name="Harholt J."/>
            <person name="Dunand C."/>
            <person name="Zachgo S."/>
            <person name="Langdale J."/>
            <person name="Maumus F."/>
            <person name="Straeten D.V.D."/>
            <person name="Gould S.B."/>
            <person name="Rensing S.A."/>
        </authorList>
    </citation>
    <scope>NUCLEOTIDE SEQUENCE [LARGE SCALE GENOMIC DNA]</scope>
    <source>
        <strain evidence="2 3">S276</strain>
    </source>
</reference>
<sequence length="414" mass="45650">MQYVFENKEQTYELPIFKLTPLGLQKPTPGTKALRLKPEEWRDELTGEYYYYEVCGQHNAAATRPLLGSEVAKKYNFERWPTRMLYFSDDDFEGYFPVSSRDNKKDLKAPPRQLKLSMKDIWWQWKHNGCPRAVMGNPSVKQDQVRAWRRLPVVGEIGEAQRAGHGAAGEVRPHAGPVVELLPIQTREEAGRGLDPKGSVYEDMERNPTQFVGLLDFLGKKGEGVVFLGKPHARSVWDLLKASRHVVAMEGNAELLQFTMQVVKKRALLALGSRSGGNLKSAGIRTTSAEEPLERSGMQSRSGSGEPSKDSEIGSIAARDENVGKVSPEEERQPQGLQREAAGTGSGNTETTKSAEIRTSSGGGCRPGIVVPLRGAACTETEGRSLGFSTGTAEGDEFRGREVGEKMEERSQAL</sequence>
<feature type="compositionally biased region" description="Basic and acidic residues" evidence="1">
    <location>
        <begin position="396"/>
        <end position="414"/>
    </location>
</feature>
<comment type="caution">
    <text evidence="2">The sequence shown here is derived from an EMBL/GenBank/DDBJ whole genome shotgun (WGS) entry which is preliminary data.</text>
</comment>
<name>A0A388LTV9_CHABU</name>
<feature type="compositionally biased region" description="Polar residues" evidence="1">
    <location>
        <begin position="347"/>
        <end position="360"/>
    </location>
</feature>
<dbReference type="Gramene" id="GBG85756">
    <property type="protein sequence ID" value="GBG85756"/>
    <property type="gene ID" value="CBR_g40485"/>
</dbReference>
<keyword evidence="3" id="KW-1185">Reference proteome</keyword>
<dbReference type="EMBL" id="BFEA01000533">
    <property type="protein sequence ID" value="GBG85756.1"/>
    <property type="molecule type" value="Genomic_DNA"/>
</dbReference>
<dbReference type="AlphaFoldDB" id="A0A388LTV9"/>
<proteinExistence type="predicted"/>
<evidence type="ECO:0000313" key="2">
    <source>
        <dbReference type="EMBL" id="GBG85756.1"/>
    </source>
</evidence>
<feature type="compositionally biased region" description="Basic and acidic residues" evidence="1">
    <location>
        <begin position="307"/>
        <end position="333"/>
    </location>
</feature>
<accession>A0A388LTV9</accession>
<feature type="region of interest" description="Disordered" evidence="1">
    <location>
        <begin position="382"/>
        <end position="414"/>
    </location>
</feature>
<feature type="region of interest" description="Disordered" evidence="1">
    <location>
        <begin position="278"/>
        <end position="368"/>
    </location>
</feature>
<dbReference type="Proteomes" id="UP000265515">
    <property type="component" value="Unassembled WGS sequence"/>
</dbReference>
<evidence type="ECO:0000313" key="3">
    <source>
        <dbReference type="Proteomes" id="UP000265515"/>
    </source>
</evidence>
<protein>
    <submittedName>
        <fullName evidence="2">Uncharacterized protein</fullName>
    </submittedName>
</protein>